<name>A0A1W1VMH8_DESTI</name>
<dbReference type="GO" id="GO:0004371">
    <property type="term" value="F:glycerone kinase activity"/>
    <property type="evidence" value="ECO:0007669"/>
    <property type="project" value="InterPro"/>
</dbReference>
<dbReference type="RefSeq" id="WP_084054050.1">
    <property type="nucleotide sequence ID" value="NZ_FWWT01000022.1"/>
</dbReference>
<dbReference type="SMART" id="SM01121">
    <property type="entry name" value="Dak1_2"/>
    <property type="match status" value="1"/>
</dbReference>
<dbReference type="InterPro" id="IPR048394">
    <property type="entry name" value="FakA-like_M"/>
</dbReference>
<dbReference type="SUPFAM" id="SSF101473">
    <property type="entry name" value="DhaL-like"/>
    <property type="match status" value="1"/>
</dbReference>
<dbReference type="InterPro" id="IPR019986">
    <property type="entry name" value="YloV-like"/>
</dbReference>
<dbReference type="Gene3D" id="1.25.40.340">
    <property type="match status" value="1"/>
</dbReference>
<dbReference type="InterPro" id="IPR004007">
    <property type="entry name" value="DhaL_dom"/>
</dbReference>
<dbReference type="NCBIfam" id="TIGR03599">
    <property type="entry name" value="YloV"/>
    <property type="match status" value="1"/>
</dbReference>
<dbReference type="STRING" id="656914.SAMN00017405_0235"/>
<dbReference type="Pfam" id="PF13684">
    <property type="entry name" value="FakA-like_C"/>
    <property type="match status" value="1"/>
</dbReference>
<dbReference type="InterPro" id="IPR050270">
    <property type="entry name" value="DegV_domain_contain"/>
</dbReference>
<feature type="domain" description="DhaL" evidence="1">
    <location>
        <begin position="9"/>
        <end position="202"/>
    </location>
</feature>
<evidence type="ECO:0000313" key="2">
    <source>
        <dbReference type="EMBL" id="SMB94567.1"/>
    </source>
</evidence>
<dbReference type="PANTHER" id="PTHR33434:SF4">
    <property type="entry name" value="PHOSPHATASE PROTEIN"/>
    <property type="match status" value="1"/>
</dbReference>
<dbReference type="OrthoDB" id="9760324at2"/>
<keyword evidence="3" id="KW-1185">Reference proteome</keyword>
<proteinExistence type="predicted"/>
<dbReference type="Proteomes" id="UP000192731">
    <property type="component" value="Unassembled WGS sequence"/>
</dbReference>
<dbReference type="Pfam" id="PF02734">
    <property type="entry name" value="Dak2"/>
    <property type="match status" value="1"/>
</dbReference>
<dbReference type="PANTHER" id="PTHR33434">
    <property type="entry name" value="DEGV DOMAIN-CONTAINING PROTEIN DR_1986-RELATED"/>
    <property type="match status" value="1"/>
</dbReference>
<organism evidence="2 3">
    <name type="scientific">Desulfonispora thiosulfatigenes DSM 11270</name>
    <dbReference type="NCBI Taxonomy" id="656914"/>
    <lineage>
        <taxon>Bacteria</taxon>
        <taxon>Bacillati</taxon>
        <taxon>Bacillota</taxon>
        <taxon>Clostridia</taxon>
        <taxon>Eubacteriales</taxon>
        <taxon>Peptococcaceae</taxon>
        <taxon>Desulfonispora</taxon>
    </lineage>
</organism>
<accession>A0A1W1VMH8</accession>
<dbReference type="InterPro" id="IPR033470">
    <property type="entry name" value="FakA-like_C"/>
</dbReference>
<dbReference type="EMBL" id="FWWT01000022">
    <property type="protein sequence ID" value="SMB94567.1"/>
    <property type="molecule type" value="Genomic_DNA"/>
</dbReference>
<dbReference type="PROSITE" id="PS51480">
    <property type="entry name" value="DHAL"/>
    <property type="match status" value="1"/>
</dbReference>
<dbReference type="InterPro" id="IPR036117">
    <property type="entry name" value="DhaL_dom_sf"/>
</dbReference>
<dbReference type="AlphaFoldDB" id="A0A1W1VMH8"/>
<dbReference type="Pfam" id="PF21645">
    <property type="entry name" value="FakA-like_M"/>
    <property type="match status" value="1"/>
</dbReference>
<dbReference type="SMART" id="SM01120">
    <property type="entry name" value="Dak2"/>
    <property type="match status" value="1"/>
</dbReference>
<reference evidence="2 3" key="1">
    <citation type="submission" date="2017-04" db="EMBL/GenBank/DDBJ databases">
        <authorList>
            <person name="Afonso C.L."/>
            <person name="Miller P.J."/>
            <person name="Scott M.A."/>
            <person name="Spackman E."/>
            <person name="Goraichik I."/>
            <person name="Dimitrov K.M."/>
            <person name="Suarez D.L."/>
            <person name="Swayne D.E."/>
        </authorList>
    </citation>
    <scope>NUCLEOTIDE SEQUENCE [LARGE SCALE GENOMIC DNA]</scope>
    <source>
        <strain evidence="2 3">DSM 11270</strain>
    </source>
</reference>
<evidence type="ECO:0000313" key="3">
    <source>
        <dbReference type="Proteomes" id="UP000192731"/>
    </source>
</evidence>
<evidence type="ECO:0000259" key="1">
    <source>
        <dbReference type="PROSITE" id="PS51480"/>
    </source>
</evidence>
<protein>
    <recommendedName>
        <fullName evidence="1">DhaL domain-containing protein</fullName>
    </recommendedName>
</protein>
<sequence>MTNINIDGCILGTMIITGAKKLEKEKSNIDDLNVFPVPDGDTGTNMSLTLLSAAKAVKKLPSDAKLDEVAEAVAYGALMGARGNSGVILSQLLSGFAKALKGQSLMNAQILAEAFSTGVKDAYKAVVKPIEGTILTVAREASNMLSTIVNENLTIEEALNVFLKAGYNTLAKTPDMLPVLKQAGVVDAGGQGLLTAIEGMLFGLRGEEIDTKDTIKGFLTEDNNYSETINHKENLEFPYCTEFIIKEIKTDFNYNETKEFLVSVGDSVVLVEQGNLIKIHVHTNNPGKVLDYALGLGALTNIKIDNMSEQAEHKKVDIPLLKIGIITVSVGEGIDNIFKSLGVNYIITGGQTMNPSTEDILDAINQVNAEEIIILPNNKNIVLAAEQAVKLSKKPSKVVSTKSIPQGIAALMAFNGETDFAENIKKMHEAICYIKTGEVTYAIRDAIQGDLQIKKDQIMGIKEGKITYLSENLDDVVENIINQLIEDEEELITIYYGEEVSKEQAEKLLGYLSVKYDHIDFELHFGGQPLYYYLISAE</sequence>
<gene>
    <name evidence="2" type="ORF">SAMN00017405_0235</name>
</gene>
<dbReference type="GO" id="GO:0006071">
    <property type="term" value="P:glycerol metabolic process"/>
    <property type="evidence" value="ECO:0007669"/>
    <property type="project" value="InterPro"/>
</dbReference>